<evidence type="ECO:0000259" key="5">
    <source>
        <dbReference type="PROSITE" id="PS51123"/>
    </source>
</evidence>
<evidence type="ECO:0000313" key="6">
    <source>
        <dbReference type="EMBL" id="QJD96557.1"/>
    </source>
</evidence>
<dbReference type="GO" id="GO:0009279">
    <property type="term" value="C:cell outer membrane"/>
    <property type="evidence" value="ECO:0007669"/>
    <property type="project" value="UniProtKB-SubCell"/>
</dbReference>
<dbReference type="SUPFAM" id="SSF103088">
    <property type="entry name" value="OmpA-like"/>
    <property type="match status" value="1"/>
</dbReference>
<accession>A0A7L5E2B3</accession>
<dbReference type="KEGG" id="mrob:HH214_12050"/>
<dbReference type="PANTHER" id="PTHR30329">
    <property type="entry name" value="STATOR ELEMENT OF FLAGELLAR MOTOR COMPLEX"/>
    <property type="match status" value="1"/>
</dbReference>
<proteinExistence type="predicted"/>
<dbReference type="Proteomes" id="UP000503278">
    <property type="component" value="Chromosome"/>
</dbReference>
<organism evidence="6 7">
    <name type="scientific">Mucilaginibacter robiniae</name>
    <dbReference type="NCBI Taxonomy" id="2728022"/>
    <lineage>
        <taxon>Bacteria</taxon>
        <taxon>Pseudomonadati</taxon>
        <taxon>Bacteroidota</taxon>
        <taxon>Sphingobacteriia</taxon>
        <taxon>Sphingobacteriales</taxon>
        <taxon>Sphingobacteriaceae</taxon>
        <taxon>Mucilaginibacter</taxon>
    </lineage>
</organism>
<dbReference type="InterPro" id="IPR050330">
    <property type="entry name" value="Bact_OuterMem_StrucFunc"/>
</dbReference>
<dbReference type="PROSITE" id="PS51123">
    <property type="entry name" value="OMPA_2"/>
    <property type="match status" value="1"/>
</dbReference>
<keyword evidence="7" id="KW-1185">Reference proteome</keyword>
<gene>
    <name evidence="6" type="ORF">HH214_12050</name>
</gene>
<feature type="domain" description="OmpA-like" evidence="5">
    <location>
        <begin position="302"/>
        <end position="421"/>
    </location>
</feature>
<evidence type="ECO:0000256" key="3">
    <source>
        <dbReference type="ARBA" id="ARBA00023237"/>
    </source>
</evidence>
<keyword evidence="3" id="KW-0998">Cell outer membrane</keyword>
<dbReference type="PANTHER" id="PTHR30329:SF21">
    <property type="entry name" value="LIPOPROTEIN YIAD-RELATED"/>
    <property type="match status" value="1"/>
</dbReference>
<evidence type="ECO:0000256" key="2">
    <source>
        <dbReference type="ARBA" id="ARBA00023136"/>
    </source>
</evidence>
<keyword evidence="2 4" id="KW-0472">Membrane</keyword>
<dbReference type="InterPro" id="IPR006665">
    <property type="entry name" value="OmpA-like"/>
</dbReference>
<reference evidence="6 7" key="1">
    <citation type="submission" date="2020-04" db="EMBL/GenBank/DDBJ databases">
        <title>Genome sequencing of novel species.</title>
        <authorList>
            <person name="Heo J."/>
            <person name="Kim S.-J."/>
            <person name="Kim J.-S."/>
            <person name="Hong S.-B."/>
            <person name="Kwon S.-W."/>
        </authorList>
    </citation>
    <scope>NUCLEOTIDE SEQUENCE [LARGE SCALE GENOMIC DNA]</scope>
    <source>
        <strain evidence="6 7">F39-2</strain>
    </source>
</reference>
<protein>
    <submittedName>
        <fullName evidence="6">OmpA family protein</fullName>
    </submittedName>
</protein>
<evidence type="ECO:0000256" key="4">
    <source>
        <dbReference type="PROSITE-ProRule" id="PRU00473"/>
    </source>
</evidence>
<dbReference type="PRINTS" id="PR01021">
    <property type="entry name" value="OMPADOMAIN"/>
</dbReference>
<dbReference type="AlphaFoldDB" id="A0A7L5E2B3"/>
<sequence>MSNQKGVLKIKHAGGKYYPKMGNGTCLVIVANQPNKFEVSEWVTGTKDEDKKAVKWLLEDGRRNKILMQFGNRGPVVSQLSIPPEKCGVYNQYYLEATLTGQIDKSKDTGLLVRGYCPPAIVKSSWSWADGKPVTVANPIYYGDDVKLHIDTVGLCNSELVVNVYSHRWGPDVLVHTYNGVKCTNGQVNLFIRNTFSWFGKMKYATEDNEFYITVTAKEVNGLIKDTTPNGDVYHARYLRVKHKLINTPKVLPSANLSPVKLGANELNIKRYELCGFTRIEVADDQDRVVLFDEGKLRLKGEIHKDFIISEMIHYDFDKSFIRADAKPILNKIGDFLLESPYVPVELGSHTDDRGKPEYNMALSERRAKAAVDYLISKGISANRITAKGYGKTMLLIKGEHLTKEQHEQNRRTTIKFKIFSSDAQSLIYETISPDINLKKKLNITIKDFNVAGCLYKGTPKVHDNKKIKVVSHISAQESKPATSVTMQGEVLPAEIFANLANVEVFPFRYIWPIYNQTNNFLYYVNTCRYFSDKNKPSILVKAYPDIKWIFAFHLNLTNDLSIKGQNLSKDKLKDLQKKAGKIGAERRWEQKEASWKMSLQSEWNKGQKKKLYQTKDYDIKLKKLYDLFASMGNMADAITNRTKGFIRNIGFKNTPVLFEVKPPNLTIDASWYLKRARKAKQAIEKIGTQVEFNISATPLIGLEMTVDLLGLTISAVAGAFSEGAASRPALELYQKIKDMMNKGVDVGDDDFGFKTQADVYIDLVVSGIINLDNINFSFNTVSDGSDTALKLQTTARLKVEIKAGMYVKAQVSLVVVKANGYFEMSAKSSGSVTFGHKLNCVDDGIYYRPVLGFDGLDVEYIIVVKAGISSKKVPSVSKDHTFYEKKGEYRDLIPKFDVIKSFEEVSGISANFMLIKND</sequence>
<dbReference type="Gene3D" id="3.30.1330.60">
    <property type="entry name" value="OmpA-like domain"/>
    <property type="match status" value="1"/>
</dbReference>
<comment type="subcellular location">
    <subcellularLocation>
        <location evidence="1">Cell outer membrane</location>
    </subcellularLocation>
</comment>
<name>A0A7L5E2B3_9SPHI</name>
<dbReference type="EMBL" id="CP051682">
    <property type="protein sequence ID" value="QJD96557.1"/>
    <property type="molecule type" value="Genomic_DNA"/>
</dbReference>
<evidence type="ECO:0000256" key="1">
    <source>
        <dbReference type="ARBA" id="ARBA00004442"/>
    </source>
</evidence>
<dbReference type="RefSeq" id="WP_169607990.1">
    <property type="nucleotide sequence ID" value="NZ_CP051682.1"/>
</dbReference>
<dbReference type="InterPro" id="IPR036737">
    <property type="entry name" value="OmpA-like_sf"/>
</dbReference>
<evidence type="ECO:0000313" key="7">
    <source>
        <dbReference type="Proteomes" id="UP000503278"/>
    </source>
</evidence>
<dbReference type="Pfam" id="PF00691">
    <property type="entry name" value="OmpA"/>
    <property type="match status" value="1"/>
</dbReference>
<dbReference type="InterPro" id="IPR006664">
    <property type="entry name" value="OMP_bac"/>
</dbReference>
<dbReference type="CDD" id="cd07185">
    <property type="entry name" value="OmpA_C-like"/>
    <property type="match status" value="1"/>
</dbReference>